<dbReference type="Gene3D" id="2.30.140.10">
    <property type="entry name" value="Spermidine synthase, tetramerisation domain"/>
    <property type="match status" value="1"/>
</dbReference>
<proteinExistence type="inferred from homology"/>
<evidence type="ECO:0000256" key="2">
    <source>
        <dbReference type="ARBA" id="ARBA00022679"/>
    </source>
</evidence>
<protein>
    <recommendedName>
        <fullName evidence="4">Polyamine aminopropyltransferase</fullName>
    </recommendedName>
    <alternativeName>
        <fullName evidence="4">Putrescine aminopropyltransferase</fullName>
        <shortName evidence="4">PAPT</shortName>
    </alternativeName>
    <alternativeName>
        <fullName evidence="4">Spermidine synthase</fullName>
        <shortName evidence="4">SPDS</shortName>
        <shortName evidence="4">SPDSY</shortName>
        <ecNumber evidence="4">2.5.1.16</ecNumber>
    </alternativeName>
</protein>
<organism evidence="9 10">
    <name type="scientific">Sulfobacillus acidophilus</name>
    <dbReference type="NCBI Taxonomy" id="53633"/>
    <lineage>
        <taxon>Bacteria</taxon>
        <taxon>Bacillati</taxon>
        <taxon>Bacillota</taxon>
        <taxon>Clostridia</taxon>
        <taxon>Eubacteriales</taxon>
        <taxon>Clostridiales Family XVII. Incertae Sedis</taxon>
        <taxon>Sulfobacillus</taxon>
    </lineage>
</organism>
<dbReference type="Pfam" id="PF01564">
    <property type="entry name" value="Spermine_synth"/>
    <property type="match status" value="1"/>
</dbReference>
<dbReference type="Pfam" id="PF17284">
    <property type="entry name" value="Spermine_synt_N"/>
    <property type="match status" value="1"/>
</dbReference>
<feature type="binding site" evidence="4">
    <location>
        <position position="121"/>
    </location>
    <ligand>
        <name>S-methyl-5'-thioadenosine</name>
        <dbReference type="ChEBI" id="CHEBI:17509"/>
    </ligand>
</feature>
<evidence type="ECO:0000256" key="7">
    <source>
        <dbReference type="RuleBase" id="RU003837"/>
    </source>
</evidence>
<feature type="binding site" evidence="4">
    <location>
        <position position="77"/>
    </location>
    <ligand>
        <name>spermidine</name>
        <dbReference type="ChEBI" id="CHEBI:57834"/>
    </ligand>
</feature>
<keyword evidence="3 4" id="KW-0620">Polyamine biosynthesis</keyword>
<dbReference type="NCBIfam" id="NF002010">
    <property type="entry name" value="PRK00811.1"/>
    <property type="match status" value="1"/>
</dbReference>
<keyword evidence="4 7" id="KW-0745">Spermidine biosynthesis</keyword>
<feature type="binding site" evidence="4">
    <location>
        <begin position="169"/>
        <end position="172"/>
    </location>
    <ligand>
        <name>spermidine</name>
        <dbReference type="ChEBI" id="CHEBI:57834"/>
    </ligand>
</feature>
<dbReference type="CDD" id="cd02440">
    <property type="entry name" value="AdoMet_MTases"/>
    <property type="match status" value="1"/>
</dbReference>
<dbReference type="GO" id="GO:0005829">
    <property type="term" value="C:cytosol"/>
    <property type="evidence" value="ECO:0007669"/>
    <property type="project" value="TreeGrafter"/>
</dbReference>
<accession>A0A2T2WLP0</accession>
<reference evidence="9 10" key="1">
    <citation type="journal article" date="2014" name="BMC Genomics">
        <title>Comparison of environmental and isolate Sulfobacillus genomes reveals diverse carbon, sulfur, nitrogen, and hydrogen metabolisms.</title>
        <authorList>
            <person name="Justice N.B."/>
            <person name="Norman A."/>
            <person name="Brown C.T."/>
            <person name="Singh A."/>
            <person name="Thomas B.C."/>
            <person name="Banfield J.F."/>
        </authorList>
    </citation>
    <scope>NUCLEOTIDE SEQUENCE [LARGE SCALE GENOMIC DNA]</scope>
    <source>
        <strain evidence="9">AMDSBA3</strain>
    </source>
</reference>
<dbReference type="NCBIfam" id="TIGR00417">
    <property type="entry name" value="speE"/>
    <property type="match status" value="1"/>
</dbReference>
<evidence type="ECO:0000256" key="1">
    <source>
        <dbReference type="ARBA" id="ARBA00007867"/>
    </source>
</evidence>
<evidence type="ECO:0000256" key="5">
    <source>
        <dbReference type="PROSITE-ProRule" id="PRU00354"/>
    </source>
</evidence>
<dbReference type="Gene3D" id="3.40.50.150">
    <property type="entry name" value="Vaccinia Virus protein VP39"/>
    <property type="match status" value="1"/>
</dbReference>
<dbReference type="PANTHER" id="PTHR11558:SF11">
    <property type="entry name" value="SPERMIDINE SYNTHASE"/>
    <property type="match status" value="1"/>
</dbReference>
<dbReference type="EMBL" id="PXYV01000008">
    <property type="protein sequence ID" value="PSR23136.1"/>
    <property type="molecule type" value="Genomic_DNA"/>
</dbReference>
<dbReference type="UniPathway" id="UPA00248">
    <property type="reaction ID" value="UER00314"/>
</dbReference>
<dbReference type="PROSITE" id="PS01330">
    <property type="entry name" value="PABS_1"/>
    <property type="match status" value="1"/>
</dbReference>
<dbReference type="InterPro" id="IPR001045">
    <property type="entry name" value="Spermi_synthase"/>
</dbReference>
<sequence length="291" mass="32280">MRLCGGGVVVLARHNPQSWFTEYQTDSLNLGFRIDEILLHEKSPFQDVLVVRTETYGRLLALDGAVQTTQGDEFVYHEMITHVPLFMMAAPKKVAVIGGGDGGSIREILKHASVQEAHLVEIDGRVVSAARQFFPEISCALDDPRAQVHLADGIEWVRQARDYDLIIVDSTDPVGPATGLFSPDFYQSIAEALAPGGILVAQSESPYLHQALIKQMANGMRTAFSHVRLYLAAIPTYPSGLWSFLMASQHLPEPHARYLTTKIATRYWTPHIQSAAFVLPRFVEEFMTCDG</sequence>
<feature type="binding site" evidence="4">
    <location>
        <position position="176"/>
    </location>
    <ligand>
        <name>S-methyl-5'-thioadenosine</name>
        <dbReference type="ChEBI" id="CHEBI:17509"/>
    </ligand>
</feature>
<feature type="binding site" evidence="4">
    <location>
        <position position="46"/>
    </location>
    <ligand>
        <name>S-methyl-5'-thioadenosine</name>
        <dbReference type="ChEBI" id="CHEBI:17509"/>
    </ligand>
</feature>
<feature type="active site" description="Proton acceptor" evidence="4 5">
    <location>
        <position position="169"/>
    </location>
</feature>
<dbReference type="InterPro" id="IPR030373">
    <property type="entry name" value="PABS_CS"/>
</dbReference>
<dbReference type="InterPro" id="IPR029063">
    <property type="entry name" value="SAM-dependent_MTases_sf"/>
</dbReference>
<comment type="similarity">
    <text evidence="1 4 6">Belongs to the spermidine/spermine synthase family.</text>
</comment>
<dbReference type="InterPro" id="IPR035246">
    <property type="entry name" value="Spermidine_synt_N"/>
</dbReference>
<evidence type="ECO:0000256" key="3">
    <source>
        <dbReference type="ARBA" id="ARBA00023115"/>
    </source>
</evidence>
<dbReference type="Proteomes" id="UP000241848">
    <property type="component" value="Unassembled WGS sequence"/>
</dbReference>
<keyword evidence="2 4" id="KW-0808">Transferase</keyword>
<dbReference type="GO" id="GO:0004766">
    <property type="term" value="F:spermidine synthase activity"/>
    <property type="evidence" value="ECO:0007669"/>
    <property type="project" value="UniProtKB-UniRule"/>
</dbReference>
<name>A0A2T2WLP0_9FIRM</name>
<dbReference type="AlphaFoldDB" id="A0A2T2WLP0"/>
<dbReference type="NCBIfam" id="NF037959">
    <property type="entry name" value="MFS_SpdSyn"/>
    <property type="match status" value="1"/>
</dbReference>
<dbReference type="SUPFAM" id="SSF53335">
    <property type="entry name" value="S-adenosyl-L-methionine-dependent methyltransferases"/>
    <property type="match status" value="1"/>
</dbReference>
<feature type="domain" description="PABS" evidence="8">
    <location>
        <begin position="17"/>
        <end position="249"/>
    </location>
</feature>
<dbReference type="EC" id="2.5.1.16" evidence="4"/>
<gene>
    <name evidence="4" type="primary">speE</name>
    <name evidence="9" type="ORF">C7B45_04145</name>
</gene>
<evidence type="ECO:0000313" key="10">
    <source>
        <dbReference type="Proteomes" id="UP000241848"/>
    </source>
</evidence>
<dbReference type="InterPro" id="IPR030374">
    <property type="entry name" value="PABS"/>
</dbReference>
<comment type="pathway">
    <text evidence="4">Amine and polyamine biosynthesis; spermidine biosynthesis; spermidine from putrescine: step 1/1.</text>
</comment>
<dbReference type="PROSITE" id="PS51006">
    <property type="entry name" value="PABS_2"/>
    <property type="match status" value="1"/>
</dbReference>
<feature type="binding site" evidence="4">
    <location>
        <begin position="152"/>
        <end position="153"/>
    </location>
    <ligand>
        <name>S-methyl-5'-thioadenosine</name>
        <dbReference type="ChEBI" id="CHEBI:17509"/>
    </ligand>
</feature>
<evidence type="ECO:0000256" key="4">
    <source>
        <dbReference type="HAMAP-Rule" id="MF_00198"/>
    </source>
</evidence>
<dbReference type="GO" id="GO:0008295">
    <property type="term" value="P:spermidine biosynthetic process"/>
    <property type="evidence" value="ECO:0007669"/>
    <property type="project" value="UniProtKB-UniRule"/>
</dbReference>
<feature type="binding site" evidence="4">
    <location>
        <position position="101"/>
    </location>
    <ligand>
        <name>spermidine</name>
        <dbReference type="ChEBI" id="CHEBI:57834"/>
    </ligand>
</feature>
<evidence type="ECO:0000256" key="6">
    <source>
        <dbReference type="RuleBase" id="RU003836"/>
    </source>
</evidence>
<dbReference type="InterPro" id="IPR037163">
    <property type="entry name" value="Spermidine_synt_N_sf"/>
</dbReference>
<comment type="subunit">
    <text evidence="4">Homodimer or homotetramer.</text>
</comment>
<comment type="function">
    <text evidence="4">Catalyzes the irreversible transfer of a propylamine group from the amino donor S-adenosylmethioninamine (decarboxy-AdoMet) to putrescine (1,4-diaminobutane) to yield spermidine.</text>
</comment>
<comment type="caution">
    <text evidence="9">The sequence shown here is derived from an EMBL/GenBank/DDBJ whole genome shotgun (WGS) entry which is preliminary data.</text>
</comment>
<dbReference type="PANTHER" id="PTHR11558">
    <property type="entry name" value="SPERMIDINE/SPERMINE SYNTHASE"/>
    <property type="match status" value="1"/>
</dbReference>
<comment type="catalytic activity">
    <reaction evidence="4 7">
        <text>S-adenosyl 3-(methylsulfanyl)propylamine + putrescine = S-methyl-5'-thioadenosine + spermidine + H(+)</text>
        <dbReference type="Rhea" id="RHEA:12721"/>
        <dbReference type="ChEBI" id="CHEBI:15378"/>
        <dbReference type="ChEBI" id="CHEBI:17509"/>
        <dbReference type="ChEBI" id="CHEBI:57443"/>
        <dbReference type="ChEBI" id="CHEBI:57834"/>
        <dbReference type="ChEBI" id="CHEBI:326268"/>
        <dbReference type="EC" id="2.5.1.16"/>
    </reaction>
</comment>
<evidence type="ECO:0000313" key="9">
    <source>
        <dbReference type="EMBL" id="PSR23136.1"/>
    </source>
</evidence>
<dbReference type="HAMAP" id="MF_00198">
    <property type="entry name" value="Spermidine_synth"/>
    <property type="match status" value="1"/>
</dbReference>
<evidence type="ECO:0000259" key="8">
    <source>
        <dbReference type="PROSITE" id="PS51006"/>
    </source>
</evidence>